<dbReference type="Pfam" id="PF00072">
    <property type="entry name" value="Response_reg"/>
    <property type="match status" value="1"/>
</dbReference>
<dbReference type="InterPro" id="IPR001789">
    <property type="entry name" value="Sig_transdc_resp-reg_receiver"/>
</dbReference>
<accession>A0A5E7SFK1</accession>
<name>A0A5E7SFK1_PSEFL</name>
<dbReference type="Gene3D" id="3.40.50.2300">
    <property type="match status" value="1"/>
</dbReference>
<dbReference type="PANTHER" id="PTHR43214:SF41">
    <property type="entry name" value="NITRATE_NITRITE RESPONSE REGULATOR PROTEIN NARP"/>
    <property type="match status" value="1"/>
</dbReference>
<gene>
    <name evidence="6" type="ORF">PS941_01096</name>
</gene>
<evidence type="ECO:0000313" key="7">
    <source>
        <dbReference type="Proteomes" id="UP000326452"/>
    </source>
</evidence>
<dbReference type="InterPro" id="IPR058245">
    <property type="entry name" value="NreC/VraR/RcsB-like_REC"/>
</dbReference>
<dbReference type="GO" id="GO:0003677">
    <property type="term" value="F:DNA binding"/>
    <property type="evidence" value="ECO:0007669"/>
    <property type="project" value="UniProtKB-KW"/>
</dbReference>
<sequence>MALLRRLNPDYLILDIGLNGLDGLSVLQRIHVDGLQVKALVFTSQVAATYASRCMQAGASGFINKSATMDELLRGLK</sequence>
<dbReference type="InterPro" id="IPR039420">
    <property type="entry name" value="WalR-like"/>
</dbReference>
<feature type="modified residue" description="4-aspartylphosphate" evidence="4">
    <location>
        <position position="15"/>
    </location>
</feature>
<feature type="domain" description="Response regulatory" evidence="5">
    <location>
        <begin position="1"/>
        <end position="77"/>
    </location>
</feature>
<evidence type="ECO:0000256" key="3">
    <source>
        <dbReference type="ARBA" id="ARBA00023163"/>
    </source>
</evidence>
<keyword evidence="3" id="KW-0804">Transcription</keyword>
<dbReference type="InterPro" id="IPR011006">
    <property type="entry name" value="CheY-like_superfamily"/>
</dbReference>
<dbReference type="AlphaFoldDB" id="A0A5E7SFK1"/>
<proteinExistence type="predicted"/>
<evidence type="ECO:0000313" key="6">
    <source>
        <dbReference type="EMBL" id="VVP84824.1"/>
    </source>
</evidence>
<reference evidence="6 7" key="1">
    <citation type="submission" date="2019-09" db="EMBL/GenBank/DDBJ databases">
        <authorList>
            <person name="Chandra G."/>
            <person name="Truman W A."/>
        </authorList>
    </citation>
    <scope>NUCLEOTIDE SEQUENCE [LARGE SCALE GENOMIC DNA]</scope>
    <source>
        <strain evidence="6">PS941</strain>
    </source>
</reference>
<organism evidence="6 7">
    <name type="scientific">Pseudomonas fluorescens</name>
    <dbReference type="NCBI Taxonomy" id="294"/>
    <lineage>
        <taxon>Bacteria</taxon>
        <taxon>Pseudomonadati</taxon>
        <taxon>Pseudomonadota</taxon>
        <taxon>Gammaproteobacteria</taxon>
        <taxon>Pseudomonadales</taxon>
        <taxon>Pseudomonadaceae</taxon>
        <taxon>Pseudomonas</taxon>
    </lineage>
</organism>
<dbReference type="Proteomes" id="UP000326452">
    <property type="component" value="Unassembled WGS sequence"/>
</dbReference>
<dbReference type="GO" id="GO:0000160">
    <property type="term" value="P:phosphorelay signal transduction system"/>
    <property type="evidence" value="ECO:0007669"/>
    <property type="project" value="InterPro"/>
</dbReference>
<dbReference type="RefSeq" id="WP_263596717.1">
    <property type="nucleotide sequence ID" value="NZ_CABVJC010000002.1"/>
</dbReference>
<dbReference type="CDD" id="cd17535">
    <property type="entry name" value="REC_NarL-like"/>
    <property type="match status" value="1"/>
</dbReference>
<dbReference type="EMBL" id="CABVJC010000002">
    <property type="protein sequence ID" value="VVP84824.1"/>
    <property type="molecule type" value="Genomic_DNA"/>
</dbReference>
<dbReference type="SUPFAM" id="SSF52172">
    <property type="entry name" value="CheY-like"/>
    <property type="match status" value="1"/>
</dbReference>
<dbReference type="PROSITE" id="PS50110">
    <property type="entry name" value="RESPONSE_REGULATORY"/>
    <property type="match status" value="1"/>
</dbReference>
<dbReference type="PANTHER" id="PTHR43214">
    <property type="entry name" value="TWO-COMPONENT RESPONSE REGULATOR"/>
    <property type="match status" value="1"/>
</dbReference>
<evidence type="ECO:0000256" key="2">
    <source>
        <dbReference type="ARBA" id="ARBA00023125"/>
    </source>
</evidence>
<keyword evidence="4" id="KW-0597">Phosphoprotein</keyword>
<keyword evidence="1" id="KW-0805">Transcription regulation</keyword>
<keyword evidence="2" id="KW-0238">DNA-binding</keyword>
<protein>
    <submittedName>
        <fullName evidence="6">Transcriptional regulator</fullName>
    </submittedName>
</protein>
<evidence type="ECO:0000259" key="5">
    <source>
        <dbReference type="PROSITE" id="PS50110"/>
    </source>
</evidence>
<evidence type="ECO:0000256" key="4">
    <source>
        <dbReference type="PROSITE-ProRule" id="PRU00169"/>
    </source>
</evidence>
<evidence type="ECO:0000256" key="1">
    <source>
        <dbReference type="ARBA" id="ARBA00023015"/>
    </source>
</evidence>